<organism evidence="17 18">
    <name type="scientific">Clytia hemisphaerica</name>
    <dbReference type="NCBI Taxonomy" id="252671"/>
    <lineage>
        <taxon>Eukaryota</taxon>
        <taxon>Metazoa</taxon>
        <taxon>Cnidaria</taxon>
        <taxon>Hydrozoa</taxon>
        <taxon>Hydroidolina</taxon>
        <taxon>Leptothecata</taxon>
        <taxon>Obeliida</taxon>
        <taxon>Clytiidae</taxon>
        <taxon>Clytia</taxon>
    </lineage>
</organism>
<feature type="compositionally biased region" description="Polar residues" evidence="15">
    <location>
        <begin position="180"/>
        <end position="190"/>
    </location>
</feature>
<reference evidence="17" key="1">
    <citation type="submission" date="2021-01" db="UniProtKB">
        <authorList>
            <consortium name="EnsemblMetazoa"/>
        </authorList>
    </citation>
    <scope>IDENTIFICATION</scope>
</reference>
<comment type="similarity">
    <text evidence="2">Belongs to the p22phox family.</text>
</comment>
<evidence type="ECO:0000256" key="1">
    <source>
        <dbReference type="ARBA" id="ARBA00004236"/>
    </source>
</evidence>
<dbReference type="RefSeq" id="XP_066917016.1">
    <property type="nucleotide sequence ID" value="XM_067060915.1"/>
</dbReference>
<accession>A0A7M5XCE8</accession>
<name>A0A7M5XCE8_9CNID</name>
<dbReference type="Pfam" id="PF05038">
    <property type="entry name" value="Cytochrom_B558a"/>
    <property type="match status" value="1"/>
</dbReference>
<keyword evidence="18" id="KW-1185">Reference proteome</keyword>
<evidence type="ECO:0000256" key="8">
    <source>
        <dbReference type="ARBA" id="ARBA00030106"/>
    </source>
</evidence>
<dbReference type="EnsemblMetazoa" id="CLYHEMT019962.1">
    <property type="protein sequence ID" value="CLYHEMP019962.1"/>
    <property type="gene ID" value="CLYHEMG019962"/>
</dbReference>
<dbReference type="InterPro" id="IPR007732">
    <property type="entry name" value="Cyt_b558_asu"/>
</dbReference>
<comment type="subcellular location">
    <subcellularLocation>
        <location evidence="1">Cell membrane</location>
    </subcellularLocation>
</comment>
<evidence type="ECO:0000256" key="9">
    <source>
        <dbReference type="ARBA" id="ARBA00030298"/>
    </source>
</evidence>
<keyword evidence="6 16" id="KW-1133">Transmembrane helix</keyword>
<evidence type="ECO:0000256" key="14">
    <source>
        <dbReference type="ARBA" id="ARBA00050017"/>
    </source>
</evidence>
<dbReference type="GeneID" id="136804213"/>
<evidence type="ECO:0000256" key="3">
    <source>
        <dbReference type="ARBA" id="ARBA00017733"/>
    </source>
</evidence>
<evidence type="ECO:0000256" key="2">
    <source>
        <dbReference type="ARBA" id="ARBA00010590"/>
    </source>
</evidence>
<feature type="region of interest" description="Disordered" evidence="15">
    <location>
        <begin position="144"/>
        <end position="190"/>
    </location>
</feature>
<keyword evidence="4" id="KW-1003">Cell membrane</keyword>
<feature type="transmembrane region" description="Helical" evidence="16">
    <location>
        <begin position="106"/>
        <end position="126"/>
    </location>
</feature>
<protein>
    <recommendedName>
        <fullName evidence="3">Cytochrome b-245 light chain</fullName>
    </recommendedName>
    <alternativeName>
        <fullName evidence="11">Cytochrome b(558) alpha chain</fullName>
    </alternativeName>
    <alternativeName>
        <fullName evidence="10">Cytochrome b558 subunit alpha</fullName>
    </alternativeName>
    <alternativeName>
        <fullName evidence="13">Neutrophil cytochrome b 22 kDa polypeptide</fullName>
    </alternativeName>
    <alternativeName>
        <fullName evidence="12">Superoxide-generating NADPH oxidase light chain subunit</fullName>
    </alternativeName>
    <alternativeName>
        <fullName evidence="8">p22 phagocyte B-cytochrome</fullName>
    </alternativeName>
    <alternativeName>
        <fullName evidence="9">p22-phox</fullName>
    </alternativeName>
</protein>
<dbReference type="PANTHER" id="PTHR15168:SF0">
    <property type="entry name" value="CYTOCHROME B-245 LIGHT CHAIN"/>
    <property type="match status" value="1"/>
</dbReference>
<dbReference type="Proteomes" id="UP000594262">
    <property type="component" value="Unplaced"/>
</dbReference>
<evidence type="ECO:0000256" key="16">
    <source>
        <dbReference type="SAM" id="Phobius"/>
    </source>
</evidence>
<evidence type="ECO:0000256" key="10">
    <source>
        <dbReference type="ARBA" id="ARBA00031067"/>
    </source>
</evidence>
<dbReference type="OrthoDB" id="2445232at2759"/>
<sequence>MARIEWAMWANENAVIACATLFVGGLLAVCSLADVEHVRWEVGAYGMAIALIIFFLEYPRGKRTRGNTRQRSMQHIPTNFVASMGFFGRNYFVRFILYFLCAVPTVFNLGTVTGGISLLITSIIYLRAAISGESWQPCEKQVTREKTLTRARPPSMAPPRMAANAKKNAAYAPGDDENENYQNSGSVVKS</sequence>
<proteinExistence type="inferred from homology"/>
<evidence type="ECO:0000256" key="7">
    <source>
        <dbReference type="ARBA" id="ARBA00023136"/>
    </source>
</evidence>
<evidence type="ECO:0000256" key="4">
    <source>
        <dbReference type="ARBA" id="ARBA00022475"/>
    </source>
</evidence>
<dbReference type="AlphaFoldDB" id="A0A7M5XCE8"/>
<evidence type="ECO:0000256" key="12">
    <source>
        <dbReference type="ARBA" id="ARBA00032067"/>
    </source>
</evidence>
<evidence type="ECO:0000313" key="17">
    <source>
        <dbReference type="EnsemblMetazoa" id="CLYHEMP019962.1"/>
    </source>
</evidence>
<comment type="subunit">
    <text evidence="14">Component of the phagocyte NADPH oxidase core complex/cytochrome b558 complex, composed of CYBB (heavy chain (beta)) and CYBA (light chain (alpha)). Component of the phagocyte NADPH oxidase complex composed of an obligatory core heterodimer formed by the membrane proteins CYBA and CYBB and the cytosolic regulatory subunits NCF1/p47-phox, NCF2/p67-phox, NCF4/p40-phox and the small GTPase RAC1 or RAC2. Interacts with NCF1 (via SH3 domain). Interacts with SH3PXD2A. Interacts with DUOX1, DUOX2 and TPO. Interacts with NOX4; this interaction mediates superoxide generation. Interacts with calprotectin (S100A8/9). Interacts with GBP7. Interacts with NOXO1. Forms a heterodimer with NOX3 and is essential for activity and cell membrane localization of NOX3. Interacts with NOX1.</text>
</comment>
<feature type="compositionally biased region" description="Low complexity" evidence="15">
    <location>
        <begin position="150"/>
        <end position="172"/>
    </location>
</feature>
<feature type="transmembrane region" description="Helical" evidence="16">
    <location>
        <begin position="42"/>
        <end position="59"/>
    </location>
</feature>
<evidence type="ECO:0000256" key="6">
    <source>
        <dbReference type="ARBA" id="ARBA00022989"/>
    </source>
</evidence>
<evidence type="ECO:0000256" key="15">
    <source>
        <dbReference type="SAM" id="MobiDB-lite"/>
    </source>
</evidence>
<evidence type="ECO:0000313" key="18">
    <source>
        <dbReference type="Proteomes" id="UP000594262"/>
    </source>
</evidence>
<keyword evidence="7 16" id="KW-0472">Membrane</keyword>
<evidence type="ECO:0000256" key="13">
    <source>
        <dbReference type="ARBA" id="ARBA00033347"/>
    </source>
</evidence>
<dbReference type="PANTHER" id="PTHR15168">
    <property type="entry name" value="CYTOCHROME B-245 LIGHT CHAIN"/>
    <property type="match status" value="1"/>
</dbReference>
<dbReference type="GO" id="GO:0005886">
    <property type="term" value="C:plasma membrane"/>
    <property type="evidence" value="ECO:0007669"/>
    <property type="project" value="UniProtKB-SubCell"/>
</dbReference>
<dbReference type="GO" id="GO:0020037">
    <property type="term" value="F:heme binding"/>
    <property type="evidence" value="ECO:0007669"/>
    <property type="project" value="InterPro"/>
</dbReference>
<keyword evidence="5 16" id="KW-0812">Transmembrane</keyword>
<evidence type="ECO:0000256" key="5">
    <source>
        <dbReference type="ARBA" id="ARBA00022692"/>
    </source>
</evidence>
<evidence type="ECO:0000256" key="11">
    <source>
        <dbReference type="ARBA" id="ARBA00031995"/>
    </source>
</evidence>